<evidence type="ECO:0000256" key="17">
    <source>
        <dbReference type="PROSITE-ProRule" id="PRU10141"/>
    </source>
</evidence>
<dbReference type="InterPro" id="IPR000719">
    <property type="entry name" value="Prot_kinase_dom"/>
</dbReference>
<evidence type="ECO:0000256" key="6">
    <source>
        <dbReference type="ARBA" id="ARBA00022679"/>
    </source>
</evidence>
<accession>A0A251TT47</accession>
<keyword evidence="8 20" id="KW-0732">Signal</keyword>
<organism evidence="23 24">
    <name type="scientific">Helianthus annuus</name>
    <name type="common">Common sunflower</name>
    <dbReference type="NCBI Taxonomy" id="4232"/>
    <lineage>
        <taxon>Eukaryota</taxon>
        <taxon>Viridiplantae</taxon>
        <taxon>Streptophyta</taxon>
        <taxon>Embryophyta</taxon>
        <taxon>Tracheophyta</taxon>
        <taxon>Spermatophyta</taxon>
        <taxon>Magnoliopsida</taxon>
        <taxon>eudicotyledons</taxon>
        <taxon>Gunneridae</taxon>
        <taxon>Pentapetalae</taxon>
        <taxon>asterids</taxon>
        <taxon>campanulids</taxon>
        <taxon>Asterales</taxon>
        <taxon>Asteraceae</taxon>
        <taxon>Asteroideae</taxon>
        <taxon>Heliantheae alliance</taxon>
        <taxon>Heliantheae</taxon>
        <taxon>Helianthus</taxon>
    </lineage>
</organism>
<dbReference type="SUPFAM" id="SSF56112">
    <property type="entry name" value="Protein kinase-like (PK-like)"/>
    <property type="match status" value="1"/>
</dbReference>
<dbReference type="Pfam" id="PF00560">
    <property type="entry name" value="LRR_1"/>
    <property type="match status" value="2"/>
</dbReference>
<evidence type="ECO:0000256" key="4">
    <source>
        <dbReference type="ARBA" id="ARBA00022527"/>
    </source>
</evidence>
<dbReference type="InterPro" id="IPR013210">
    <property type="entry name" value="LRR_N_plant-typ"/>
</dbReference>
<evidence type="ECO:0000256" key="1">
    <source>
        <dbReference type="ARBA" id="ARBA00004479"/>
    </source>
</evidence>
<dbReference type="PROSITE" id="PS50011">
    <property type="entry name" value="PROTEIN_KINASE_DOM"/>
    <property type="match status" value="1"/>
</dbReference>
<dbReference type="GO" id="GO:0016020">
    <property type="term" value="C:membrane"/>
    <property type="evidence" value="ECO:0007669"/>
    <property type="project" value="UniProtKB-SubCell"/>
</dbReference>
<comment type="subcellular location">
    <subcellularLocation>
        <location evidence="1">Membrane</location>
        <topology evidence="1">Single-pass type I membrane protein</topology>
    </subcellularLocation>
</comment>
<evidence type="ECO:0000313" key="22">
    <source>
        <dbReference type="EMBL" id="KAF5789732.1"/>
    </source>
</evidence>
<feature type="binding site" evidence="17">
    <location>
        <position position="663"/>
    </location>
    <ligand>
        <name>ATP</name>
        <dbReference type="ChEBI" id="CHEBI:30616"/>
    </ligand>
</feature>
<reference evidence="23" key="2">
    <citation type="submission" date="2017-02" db="EMBL/GenBank/DDBJ databases">
        <title>Sunflower complete genome.</title>
        <authorList>
            <person name="Langlade N."/>
            <person name="Munos S."/>
        </authorList>
    </citation>
    <scope>NUCLEOTIDE SEQUENCE [LARGE SCALE GENOMIC DNA]</scope>
    <source>
        <tissue evidence="23">Leaves</tissue>
    </source>
</reference>
<dbReference type="PROSITE" id="PS00108">
    <property type="entry name" value="PROTEIN_KINASE_ST"/>
    <property type="match status" value="1"/>
</dbReference>
<dbReference type="InParanoid" id="A0A251TT47"/>
<dbReference type="InterPro" id="IPR001245">
    <property type="entry name" value="Ser-Thr/Tyr_kinase_cat_dom"/>
</dbReference>
<keyword evidence="11 23" id="KW-0418">Kinase</keyword>
<evidence type="ECO:0000256" key="7">
    <source>
        <dbReference type="ARBA" id="ARBA00022692"/>
    </source>
</evidence>
<dbReference type="Gramene" id="mRNA:HanXRQr2_Chr09g0374751">
    <property type="protein sequence ID" value="mRNA:HanXRQr2_Chr09g0374751"/>
    <property type="gene ID" value="HanXRQr2_Chr09g0374751"/>
</dbReference>
<gene>
    <name evidence="23" type="ORF">HannXRQ_Chr09g0247821</name>
    <name evidence="22" type="ORF">HanXRQr2_Chr09g0374751</name>
</gene>
<dbReference type="EMBL" id="CM007898">
    <property type="protein sequence ID" value="OTG14295.1"/>
    <property type="molecule type" value="Genomic_DNA"/>
</dbReference>
<dbReference type="CDD" id="cd14066">
    <property type="entry name" value="STKc_IRAK"/>
    <property type="match status" value="1"/>
</dbReference>
<dbReference type="Pfam" id="PF13855">
    <property type="entry name" value="LRR_8"/>
    <property type="match status" value="1"/>
</dbReference>
<dbReference type="FunFam" id="1.10.510.10:FF:000453">
    <property type="entry name" value="LRR receptor-like serine/threonine-protein kinase HSL2"/>
    <property type="match status" value="1"/>
</dbReference>
<keyword evidence="14 19" id="KW-0472">Membrane</keyword>
<evidence type="ECO:0000256" key="5">
    <source>
        <dbReference type="ARBA" id="ARBA00022614"/>
    </source>
</evidence>
<dbReference type="FunCoup" id="A0A251TT47">
    <property type="interactions" value="1338"/>
</dbReference>
<name>A0A251TT47_HELAN</name>
<keyword evidence="24" id="KW-1185">Reference proteome</keyword>
<dbReference type="InterPro" id="IPR001611">
    <property type="entry name" value="Leu-rich_rpt"/>
</dbReference>
<dbReference type="GO" id="GO:0005524">
    <property type="term" value="F:ATP binding"/>
    <property type="evidence" value="ECO:0007669"/>
    <property type="project" value="UniProtKB-UniRule"/>
</dbReference>
<feature type="region of interest" description="Disordered" evidence="18">
    <location>
        <begin position="913"/>
        <end position="933"/>
    </location>
</feature>
<dbReference type="SUPFAM" id="SSF52058">
    <property type="entry name" value="L domain-like"/>
    <property type="match status" value="1"/>
</dbReference>
<evidence type="ECO:0000256" key="14">
    <source>
        <dbReference type="ARBA" id="ARBA00023136"/>
    </source>
</evidence>
<dbReference type="PANTHER" id="PTHR45974">
    <property type="entry name" value="RECEPTOR-LIKE PROTEIN 55"/>
    <property type="match status" value="1"/>
</dbReference>
<dbReference type="PROSITE" id="PS00107">
    <property type="entry name" value="PROTEIN_KINASE_ATP"/>
    <property type="match status" value="1"/>
</dbReference>
<keyword evidence="15" id="KW-0675">Receptor</keyword>
<evidence type="ECO:0000256" key="16">
    <source>
        <dbReference type="ARBA" id="ARBA00023180"/>
    </source>
</evidence>
<sequence>MGARICQLLVVIFIQISITTGQNNDREVLQALKNYWQNTPPSWDDGSDPCGGSWDGIRCTNSRVTAITLSSMNLVGGLPGDIGGLTELQILDLSYNTGLTGSLTSQVGNLKKLTNLLLVGCGFTGPIPDSIGNLERLRYLSLNSNGFTGPIPASIGNLQNLYWLDLSANKLTGSLPVSNGSKPGLDMLTHAKHFHFGDNGLSGNIPPGLFNSNMTLIHLLFENNELTGSIPNTLGLVKSLEVVRLDRNGLSGIVPSNINNLINVTEMFLSNNRLTGVVPNLTGMSLLNYLDLSNNSFDPSVVPSWFTTLRALTTVKMQSTNLGGELPVDFFSIPQLQNVDLSDNRLNGTLSIGSNPSTQLQLVDLRTNQIASFTQRRQYSIELILVDNPLCMESGVTDKYCSLPTTTNASYSTPPNNCVPPSCSSGLVSSPNCQCAFPYMGSFFFKAPSFSSLGNYTIYASLQDQLMTFFRKANLPVDSVALKNPSRNLDDYLVINLEVYPSPGPSFNRTGIVGLGFALSNQTFKPTKDFNTYVFMSTNYDNFLPETSGGTSGTKHKSSNTGIIIGSAVGGSVLVVLLVLAAMYAFNQRKQVERTSQQTQPFAHWDQTSKSGDAPQLKGARAFTFEELKKYTNNFSETNNIGVGGYGMVYRGSLPNGQLIAIKRARQGSSQGGLEFKTEIELLSRVHHKNLVGLIGFCFDQGEQMLVYEYVVNGTLKDSLSGKSGIRLDWARRLKIALGAARGLQYLHDLADPPIIHRDVKTNNILLDERLVAKVADFGLSKPMSGANQTHITTQVKGTMGYMDPEYYMTQQLTEKSDVYSFGVVMLELITARKPIEKSRYIVREVKQAMDKNKELYGLQDVLDPTIGLSSQLKGLERFVDLALRCVEETGNQRPAMSEVVKELEGIMALGGFNPGTQSSSSTSASFETSGKDYDHPYSNDSLFAYSGGFMPPKLHPK</sequence>
<dbReference type="AlphaFoldDB" id="A0A251TT47"/>
<keyword evidence="13 19" id="KW-1133">Transmembrane helix</keyword>
<evidence type="ECO:0000256" key="19">
    <source>
        <dbReference type="SAM" id="Phobius"/>
    </source>
</evidence>
<evidence type="ECO:0000313" key="23">
    <source>
        <dbReference type="EMBL" id="OTG14295.1"/>
    </source>
</evidence>
<evidence type="ECO:0000256" key="13">
    <source>
        <dbReference type="ARBA" id="ARBA00022989"/>
    </source>
</evidence>
<dbReference type="PANTHER" id="PTHR45974:SF267">
    <property type="entry name" value="PROTEIN KINASE DOMAIN-CONTAINING PROTEIN"/>
    <property type="match status" value="1"/>
</dbReference>
<dbReference type="Pfam" id="PF08263">
    <property type="entry name" value="LRRNT_2"/>
    <property type="match status" value="1"/>
</dbReference>
<dbReference type="InterPro" id="IPR032675">
    <property type="entry name" value="LRR_dom_sf"/>
</dbReference>
<dbReference type="Gene3D" id="3.30.200.20">
    <property type="entry name" value="Phosphorylase Kinase, domain 1"/>
    <property type="match status" value="1"/>
</dbReference>
<evidence type="ECO:0000256" key="20">
    <source>
        <dbReference type="SAM" id="SignalP"/>
    </source>
</evidence>
<comment type="similarity">
    <text evidence="2">Belongs to the protein kinase superfamily. Ser/Thr protein kinase family.</text>
</comment>
<feature type="signal peptide" evidence="20">
    <location>
        <begin position="1"/>
        <end position="21"/>
    </location>
</feature>
<dbReference type="InterPro" id="IPR008271">
    <property type="entry name" value="Ser/Thr_kinase_AS"/>
</dbReference>
<reference evidence="22 24" key="1">
    <citation type="journal article" date="2017" name="Nature">
        <title>The sunflower genome provides insights into oil metabolism, flowering and Asterid evolution.</title>
        <authorList>
            <person name="Badouin H."/>
            <person name="Gouzy J."/>
            <person name="Grassa C.J."/>
            <person name="Murat F."/>
            <person name="Staton S.E."/>
            <person name="Cottret L."/>
            <person name="Lelandais-Briere C."/>
            <person name="Owens G.L."/>
            <person name="Carrere S."/>
            <person name="Mayjonade B."/>
            <person name="Legrand L."/>
            <person name="Gill N."/>
            <person name="Kane N.C."/>
            <person name="Bowers J.E."/>
            <person name="Hubner S."/>
            <person name="Bellec A."/>
            <person name="Berard A."/>
            <person name="Berges H."/>
            <person name="Blanchet N."/>
            <person name="Boniface M.C."/>
            <person name="Brunel D."/>
            <person name="Catrice O."/>
            <person name="Chaidir N."/>
            <person name="Claudel C."/>
            <person name="Donnadieu C."/>
            <person name="Faraut T."/>
            <person name="Fievet G."/>
            <person name="Helmstetter N."/>
            <person name="King M."/>
            <person name="Knapp S.J."/>
            <person name="Lai Z."/>
            <person name="Le Paslier M.C."/>
            <person name="Lippi Y."/>
            <person name="Lorenzon L."/>
            <person name="Mandel J.R."/>
            <person name="Marage G."/>
            <person name="Marchand G."/>
            <person name="Marquand E."/>
            <person name="Bret-Mestries E."/>
            <person name="Morien E."/>
            <person name="Nambeesan S."/>
            <person name="Nguyen T."/>
            <person name="Pegot-Espagnet P."/>
            <person name="Pouilly N."/>
            <person name="Raftis F."/>
            <person name="Sallet E."/>
            <person name="Schiex T."/>
            <person name="Thomas J."/>
            <person name="Vandecasteele C."/>
            <person name="Vares D."/>
            <person name="Vear F."/>
            <person name="Vautrin S."/>
            <person name="Crespi M."/>
            <person name="Mangin B."/>
            <person name="Burke J.M."/>
            <person name="Salse J."/>
            <person name="Munos S."/>
            <person name="Vincourt P."/>
            <person name="Rieseberg L.H."/>
            <person name="Langlade N.B."/>
        </authorList>
    </citation>
    <scope>NUCLEOTIDE SEQUENCE [LARGE SCALE GENOMIC DNA]</scope>
    <source>
        <strain evidence="24">cv. SF193</strain>
        <tissue evidence="22">Leaves</tissue>
    </source>
</reference>
<keyword evidence="16" id="KW-0325">Glycoprotein</keyword>
<feature type="domain" description="Protein kinase" evidence="21">
    <location>
        <begin position="635"/>
        <end position="908"/>
    </location>
</feature>
<keyword evidence="12 17" id="KW-0067">ATP-binding</keyword>
<keyword evidence="10 17" id="KW-0547">Nucleotide-binding</keyword>
<dbReference type="InterPro" id="IPR011009">
    <property type="entry name" value="Kinase-like_dom_sf"/>
</dbReference>
<dbReference type="GO" id="GO:0004674">
    <property type="term" value="F:protein serine/threonine kinase activity"/>
    <property type="evidence" value="ECO:0007669"/>
    <property type="project" value="UniProtKB-KW"/>
</dbReference>
<evidence type="ECO:0000256" key="11">
    <source>
        <dbReference type="ARBA" id="ARBA00022777"/>
    </source>
</evidence>
<dbReference type="FunFam" id="3.80.10.10:FF:000363">
    <property type="entry name" value="Leucine-rich repeat family protein"/>
    <property type="match status" value="1"/>
</dbReference>
<dbReference type="FunFam" id="3.30.200.20:FF:000328">
    <property type="entry name" value="Leucine-rich repeat protein kinase family protein"/>
    <property type="match status" value="1"/>
</dbReference>
<evidence type="ECO:0000256" key="3">
    <source>
        <dbReference type="ARBA" id="ARBA00012513"/>
    </source>
</evidence>
<evidence type="ECO:0000256" key="8">
    <source>
        <dbReference type="ARBA" id="ARBA00022729"/>
    </source>
</evidence>
<feature type="transmembrane region" description="Helical" evidence="19">
    <location>
        <begin position="563"/>
        <end position="586"/>
    </location>
</feature>
<keyword evidence="7 19" id="KW-0812">Transmembrane</keyword>
<dbReference type="SMART" id="SM00220">
    <property type="entry name" value="S_TKc"/>
    <property type="match status" value="1"/>
</dbReference>
<evidence type="ECO:0000256" key="2">
    <source>
        <dbReference type="ARBA" id="ARBA00008684"/>
    </source>
</evidence>
<keyword evidence="6 22" id="KW-0808">Transferase</keyword>
<evidence type="ECO:0000256" key="9">
    <source>
        <dbReference type="ARBA" id="ARBA00022737"/>
    </source>
</evidence>
<dbReference type="Pfam" id="PF07714">
    <property type="entry name" value="PK_Tyr_Ser-Thr"/>
    <property type="match status" value="1"/>
</dbReference>
<dbReference type="EMBL" id="MNCJ02000324">
    <property type="protein sequence ID" value="KAF5789732.1"/>
    <property type="molecule type" value="Genomic_DNA"/>
</dbReference>
<proteinExistence type="inferred from homology"/>
<reference evidence="22" key="3">
    <citation type="submission" date="2020-06" db="EMBL/GenBank/DDBJ databases">
        <title>Helianthus annuus Genome sequencing and assembly Release 2.</title>
        <authorList>
            <person name="Gouzy J."/>
            <person name="Langlade N."/>
            <person name="Munos S."/>
        </authorList>
    </citation>
    <scope>NUCLEOTIDE SEQUENCE</scope>
    <source>
        <tissue evidence="22">Leaves</tissue>
    </source>
</reference>
<keyword evidence="9" id="KW-0677">Repeat</keyword>
<feature type="compositionally biased region" description="Low complexity" evidence="18">
    <location>
        <begin position="917"/>
        <end position="929"/>
    </location>
</feature>
<dbReference type="Gene3D" id="3.80.10.10">
    <property type="entry name" value="Ribonuclease Inhibitor"/>
    <property type="match status" value="3"/>
</dbReference>
<keyword evidence="4" id="KW-0723">Serine/threonine-protein kinase</keyword>
<dbReference type="InterPro" id="IPR017441">
    <property type="entry name" value="Protein_kinase_ATP_BS"/>
</dbReference>
<dbReference type="EC" id="2.7.11.1" evidence="3"/>
<dbReference type="FunFam" id="3.80.10.10:FF:000542">
    <property type="entry name" value="Leucine-rich repeat protein kinase family protein"/>
    <property type="match status" value="1"/>
</dbReference>
<evidence type="ECO:0000313" key="24">
    <source>
        <dbReference type="Proteomes" id="UP000215914"/>
    </source>
</evidence>
<evidence type="ECO:0000256" key="12">
    <source>
        <dbReference type="ARBA" id="ARBA00022840"/>
    </source>
</evidence>
<evidence type="ECO:0000259" key="21">
    <source>
        <dbReference type="PROSITE" id="PS50011"/>
    </source>
</evidence>
<dbReference type="OrthoDB" id="2015206at2759"/>
<dbReference type="OMA" id="FKPPHTF"/>
<protein>
    <recommendedName>
        <fullName evidence="3">non-specific serine/threonine protein kinase</fullName>
        <ecNumber evidence="3">2.7.11.1</ecNumber>
    </recommendedName>
</protein>
<keyword evidence="5" id="KW-0433">Leucine-rich repeat</keyword>
<evidence type="ECO:0000256" key="15">
    <source>
        <dbReference type="ARBA" id="ARBA00023170"/>
    </source>
</evidence>
<dbReference type="Gene3D" id="1.10.510.10">
    <property type="entry name" value="Transferase(Phosphotransferase) domain 1"/>
    <property type="match status" value="1"/>
</dbReference>
<feature type="chain" id="PRO_5012197098" description="non-specific serine/threonine protein kinase" evidence="20">
    <location>
        <begin position="22"/>
        <end position="958"/>
    </location>
</feature>
<dbReference type="Proteomes" id="UP000215914">
    <property type="component" value="Chromosome 9"/>
</dbReference>
<evidence type="ECO:0000256" key="18">
    <source>
        <dbReference type="SAM" id="MobiDB-lite"/>
    </source>
</evidence>
<evidence type="ECO:0000256" key="10">
    <source>
        <dbReference type="ARBA" id="ARBA00022741"/>
    </source>
</evidence>